<evidence type="ECO:0000256" key="3">
    <source>
        <dbReference type="ARBA" id="ARBA00022964"/>
    </source>
</evidence>
<name>A0A327MB67_9PROT</name>
<feature type="domain" description="TauD/TfdA-like" evidence="6">
    <location>
        <begin position="19"/>
        <end position="290"/>
    </location>
</feature>
<dbReference type="EMBL" id="QLIX01000018">
    <property type="protein sequence ID" value="RAI57388.1"/>
    <property type="molecule type" value="Genomic_DNA"/>
</dbReference>
<dbReference type="PANTHER" id="PTHR30468:SF1">
    <property type="entry name" value="ALPHA-KETOGLUTARATE-DEPENDENT SULFONATE DIOXYGENASE"/>
    <property type="match status" value="1"/>
</dbReference>
<keyword evidence="8" id="KW-1185">Reference proteome</keyword>
<dbReference type="GO" id="GO:0000908">
    <property type="term" value="F:taurine dioxygenase activity"/>
    <property type="evidence" value="ECO:0007669"/>
    <property type="project" value="TreeGrafter"/>
</dbReference>
<protein>
    <submittedName>
        <fullName evidence="7">TauD/TfdA family dioxygenase</fullName>
    </submittedName>
</protein>
<dbReference type="AlphaFoldDB" id="A0A327MB67"/>
<keyword evidence="5" id="KW-0408">Iron</keyword>
<evidence type="ECO:0000313" key="7">
    <source>
        <dbReference type="EMBL" id="RAI57388.1"/>
    </source>
</evidence>
<dbReference type="PANTHER" id="PTHR30468">
    <property type="entry name" value="ALPHA-KETOGLUTARATE-DEPENDENT SULFONATE DIOXYGENASE"/>
    <property type="match status" value="1"/>
</dbReference>
<comment type="similarity">
    <text evidence="1">Belongs to the TfdA dioxygenase family.</text>
</comment>
<accession>A0A327MB67</accession>
<dbReference type="InterPro" id="IPR051323">
    <property type="entry name" value="AtsK-like"/>
</dbReference>
<evidence type="ECO:0000259" key="6">
    <source>
        <dbReference type="Pfam" id="PF02668"/>
    </source>
</evidence>
<dbReference type="RefSeq" id="WP_111471542.1">
    <property type="nucleotide sequence ID" value="NZ_QLIX01000018.1"/>
</dbReference>
<keyword evidence="4" id="KW-0560">Oxidoreductase</keyword>
<sequence length="299" mass="33251">MAGGLVQWRAAAARRGLSVRELGPAIGIEIGGVDLALPQDPEITAILRGACVERTLLLLRGQTHLPPAGFLGFAQRFGSNMDLHSRRDLCLHDHHEIFVVGNVVEEGRTAGAVKVGLNWHTDHYHLEHAGLFTFLHAIEIPPQAGETRYANGIAAYEALSETMRARIAGLQVQHSRARLYRTLFPDATEAQCAAEAARFPDVVHPLVRTHPESGRRGLYLGGEWGSSILGLPEAEGTALFAELLAQMTRPEFVHEHRWQPGDVLMSDNRCSLHRASEWDETQHRRRLHRIILLDEVRPE</sequence>
<dbReference type="SUPFAM" id="SSF51197">
    <property type="entry name" value="Clavaminate synthase-like"/>
    <property type="match status" value="1"/>
</dbReference>
<dbReference type="GO" id="GO:0005737">
    <property type="term" value="C:cytoplasm"/>
    <property type="evidence" value="ECO:0007669"/>
    <property type="project" value="TreeGrafter"/>
</dbReference>
<dbReference type="Gene3D" id="3.60.130.10">
    <property type="entry name" value="Clavaminate synthase-like"/>
    <property type="match status" value="1"/>
</dbReference>
<dbReference type="Pfam" id="PF02668">
    <property type="entry name" value="TauD"/>
    <property type="match status" value="1"/>
</dbReference>
<dbReference type="Proteomes" id="UP000249065">
    <property type="component" value="Unassembled WGS sequence"/>
</dbReference>
<proteinExistence type="inferred from homology"/>
<reference evidence="8" key="1">
    <citation type="submission" date="2018-06" db="EMBL/GenBank/DDBJ databases">
        <authorList>
            <person name="Khan S.A."/>
        </authorList>
    </citation>
    <scope>NUCLEOTIDE SEQUENCE [LARGE SCALE GENOMIC DNA]</scope>
    <source>
        <strain evidence="8">DB-1506</strain>
    </source>
</reference>
<evidence type="ECO:0000256" key="4">
    <source>
        <dbReference type="ARBA" id="ARBA00023002"/>
    </source>
</evidence>
<dbReference type="OrthoDB" id="7346227at2"/>
<comment type="caution">
    <text evidence="7">The sequence shown here is derived from an EMBL/GenBank/DDBJ whole genome shotgun (WGS) entry which is preliminary data.</text>
</comment>
<keyword evidence="3 7" id="KW-0223">Dioxygenase</keyword>
<dbReference type="InterPro" id="IPR003819">
    <property type="entry name" value="TauD/TfdA-like"/>
</dbReference>
<dbReference type="GO" id="GO:0006790">
    <property type="term" value="P:sulfur compound metabolic process"/>
    <property type="evidence" value="ECO:0007669"/>
    <property type="project" value="TreeGrafter"/>
</dbReference>
<dbReference type="InterPro" id="IPR042098">
    <property type="entry name" value="TauD-like_sf"/>
</dbReference>
<evidence type="ECO:0000256" key="1">
    <source>
        <dbReference type="ARBA" id="ARBA00005896"/>
    </source>
</evidence>
<evidence type="ECO:0000313" key="8">
    <source>
        <dbReference type="Proteomes" id="UP000249065"/>
    </source>
</evidence>
<gene>
    <name evidence="7" type="ORF">DOO78_19500</name>
</gene>
<evidence type="ECO:0000256" key="5">
    <source>
        <dbReference type="ARBA" id="ARBA00023004"/>
    </source>
</evidence>
<organism evidence="7 8">
    <name type="scientific">Roseicella frigidaeris</name>
    <dbReference type="NCBI Taxonomy" id="2230885"/>
    <lineage>
        <taxon>Bacteria</taxon>
        <taxon>Pseudomonadati</taxon>
        <taxon>Pseudomonadota</taxon>
        <taxon>Alphaproteobacteria</taxon>
        <taxon>Acetobacterales</taxon>
        <taxon>Roseomonadaceae</taxon>
        <taxon>Roseicella</taxon>
    </lineage>
</organism>
<evidence type="ECO:0000256" key="2">
    <source>
        <dbReference type="ARBA" id="ARBA00022723"/>
    </source>
</evidence>
<dbReference type="GO" id="GO:0046872">
    <property type="term" value="F:metal ion binding"/>
    <property type="evidence" value="ECO:0007669"/>
    <property type="project" value="UniProtKB-KW"/>
</dbReference>
<keyword evidence="2" id="KW-0479">Metal-binding</keyword>